<feature type="region of interest" description="Disordered" evidence="5">
    <location>
        <begin position="88"/>
        <end position="109"/>
    </location>
</feature>
<dbReference type="InterPro" id="IPR046955">
    <property type="entry name" value="PHR1-like"/>
</dbReference>
<keyword evidence="4" id="KW-0539">Nucleus</keyword>
<dbReference type="InterPro" id="IPR017930">
    <property type="entry name" value="Myb_dom"/>
</dbReference>
<organism evidence="7 8">
    <name type="scientific">Microthlaspi erraticum</name>
    <dbReference type="NCBI Taxonomy" id="1685480"/>
    <lineage>
        <taxon>Eukaryota</taxon>
        <taxon>Viridiplantae</taxon>
        <taxon>Streptophyta</taxon>
        <taxon>Embryophyta</taxon>
        <taxon>Tracheophyta</taxon>
        <taxon>Spermatophyta</taxon>
        <taxon>Magnoliopsida</taxon>
        <taxon>eudicotyledons</taxon>
        <taxon>Gunneridae</taxon>
        <taxon>Pentapetalae</taxon>
        <taxon>rosids</taxon>
        <taxon>malvids</taxon>
        <taxon>Brassicales</taxon>
        <taxon>Brassicaceae</taxon>
        <taxon>Coluteocarpeae</taxon>
        <taxon>Microthlaspi</taxon>
    </lineage>
</organism>
<dbReference type="EMBL" id="CACVBM020001285">
    <property type="protein sequence ID" value="CAA7043763.1"/>
    <property type="molecule type" value="Genomic_DNA"/>
</dbReference>
<dbReference type="PANTHER" id="PTHR31314">
    <property type="entry name" value="MYB FAMILY TRANSCRIPTION FACTOR PHL7-LIKE"/>
    <property type="match status" value="1"/>
</dbReference>
<evidence type="ECO:0000313" key="7">
    <source>
        <dbReference type="EMBL" id="CAA7043763.1"/>
    </source>
</evidence>
<dbReference type="InterPro" id="IPR001005">
    <property type="entry name" value="SANT/Myb"/>
</dbReference>
<dbReference type="GO" id="GO:0003700">
    <property type="term" value="F:DNA-binding transcription factor activity"/>
    <property type="evidence" value="ECO:0007669"/>
    <property type="project" value="InterPro"/>
</dbReference>
<dbReference type="NCBIfam" id="TIGR01557">
    <property type="entry name" value="myb_SHAQKYF"/>
    <property type="match status" value="1"/>
</dbReference>
<name>A0A6D2JU83_9BRAS</name>
<evidence type="ECO:0000256" key="3">
    <source>
        <dbReference type="ARBA" id="ARBA00023163"/>
    </source>
</evidence>
<dbReference type="PROSITE" id="PS51294">
    <property type="entry name" value="HTH_MYB"/>
    <property type="match status" value="1"/>
</dbReference>
<dbReference type="PANTHER" id="PTHR31314:SF155">
    <property type="entry name" value="GLYCOSYLTRANSFERASE"/>
    <property type="match status" value="1"/>
</dbReference>
<keyword evidence="2" id="KW-0805">Transcription regulation</keyword>
<evidence type="ECO:0000256" key="4">
    <source>
        <dbReference type="ARBA" id="ARBA00023242"/>
    </source>
</evidence>
<dbReference type="Gene3D" id="1.10.10.60">
    <property type="entry name" value="Homeodomain-like"/>
    <property type="match status" value="1"/>
</dbReference>
<dbReference type="Proteomes" id="UP000467841">
    <property type="component" value="Unassembled WGS sequence"/>
</dbReference>
<dbReference type="GO" id="GO:0005634">
    <property type="term" value="C:nucleus"/>
    <property type="evidence" value="ECO:0007669"/>
    <property type="project" value="UniProtKB-SubCell"/>
</dbReference>
<dbReference type="Pfam" id="PF00249">
    <property type="entry name" value="Myb_DNA-binding"/>
    <property type="match status" value="1"/>
</dbReference>
<reference evidence="7" key="1">
    <citation type="submission" date="2020-01" db="EMBL/GenBank/DDBJ databases">
        <authorList>
            <person name="Mishra B."/>
        </authorList>
    </citation>
    <scope>NUCLEOTIDE SEQUENCE [LARGE SCALE GENOMIC DNA]</scope>
</reference>
<evidence type="ECO:0000259" key="6">
    <source>
        <dbReference type="PROSITE" id="PS51294"/>
    </source>
</evidence>
<dbReference type="FunFam" id="1.10.10.60:FF:000002">
    <property type="entry name" value="Myb family transcription factor"/>
    <property type="match status" value="1"/>
</dbReference>
<dbReference type="SUPFAM" id="SSF46689">
    <property type="entry name" value="Homeodomain-like"/>
    <property type="match status" value="1"/>
</dbReference>
<keyword evidence="8" id="KW-1185">Reference proteome</keyword>
<evidence type="ECO:0000256" key="5">
    <source>
        <dbReference type="SAM" id="MobiDB-lite"/>
    </source>
</evidence>
<protein>
    <recommendedName>
        <fullName evidence="6">HTH myb-type domain-containing protein</fullName>
    </recommendedName>
</protein>
<dbReference type="GO" id="GO:0003677">
    <property type="term" value="F:DNA binding"/>
    <property type="evidence" value="ECO:0007669"/>
    <property type="project" value="InterPro"/>
</dbReference>
<dbReference type="InterPro" id="IPR009057">
    <property type="entry name" value="Homeodomain-like_sf"/>
</dbReference>
<comment type="subcellular location">
    <subcellularLocation>
        <location evidence="1">Nucleus</location>
    </subcellularLocation>
</comment>
<feature type="region of interest" description="Disordered" evidence="5">
    <location>
        <begin position="140"/>
        <end position="160"/>
    </location>
</feature>
<feature type="domain" description="HTH myb-type" evidence="6">
    <location>
        <begin position="31"/>
        <end position="91"/>
    </location>
</feature>
<sequence length="261" mass="29181">MGKCGGRNGNGNFNGVGFNGSGGGGVRPYVRSPVPRLRWTPDLHRCFVNAVDMLGGQHRATPKLVLKMMDVKGLTISHVKSHLQMYRGSKLNLGKPEEKSSSSSILRRRQDTEEDYLHDNLSLHTRNDCLLGFHSFPLSSHSSLRGGRRKEQTSESGYDDDDFLHIMNMEKTKETTTFQSHQFLKKTEKENNWENTWHEAEEHEAAEEEDLSLSLSLNHHHWRSNASSVSETSEAVSTCSAPFVSSKADLNLNLSISLVGS</sequence>
<comment type="caution">
    <text evidence="7">The sequence shown here is derived from an EMBL/GenBank/DDBJ whole genome shotgun (WGS) entry which is preliminary data.</text>
</comment>
<dbReference type="InterPro" id="IPR006447">
    <property type="entry name" value="Myb_dom_plants"/>
</dbReference>
<proteinExistence type="predicted"/>
<evidence type="ECO:0000313" key="8">
    <source>
        <dbReference type="Proteomes" id="UP000467841"/>
    </source>
</evidence>
<evidence type="ECO:0000256" key="1">
    <source>
        <dbReference type="ARBA" id="ARBA00004123"/>
    </source>
</evidence>
<dbReference type="OrthoDB" id="551907at2759"/>
<accession>A0A6D2JU83</accession>
<gene>
    <name evidence="7" type="ORF">MERR_LOCUS30998</name>
</gene>
<dbReference type="AlphaFoldDB" id="A0A6D2JU83"/>
<keyword evidence="3" id="KW-0804">Transcription</keyword>
<evidence type="ECO:0000256" key="2">
    <source>
        <dbReference type="ARBA" id="ARBA00023015"/>
    </source>
</evidence>